<keyword evidence="1" id="KW-0732">Signal</keyword>
<evidence type="ECO:0000313" key="2">
    <source>
        <dbReference type="EMBL" id="QGQ23221.1"/>
    </source>
</evidence>
<name>A0A6I6ADM3_9PLAN</name>
<dbReference type="AlphaFoldDB" id="A0A6I6ADM3"/>
<feature type="signal peptide" evidence="1">
    <location>
        <begin position="1"/>
        <end position="27"/>
    </location>
</feature>
<accession>A0A6I6ADM3</accession>
<dbReference type="Proteomes" id="UP000427281">
    <property type="component" value="Chromosome"/>
</dbReference>
<dbReference type="EMBL" id="CP043930">
    <property type="protein sequence ID" value="QGQ23221.1"/>
    <property type="molecule type" value="Genomic_DNA"/>
</dbReference>
<dbReference type="RefSeq" id="WP_155364202.1">
    <property type="nucleotide sequence ID" value="NZ_CP043930.1"/>
</dbReference>
<gene>
    <name evidence="2" type="ORF">F1728_11300</name>
</gene>
<keyword evidence="3" id="KW-1185">Reference proteome</keyword>
<evidence type="ECO:0000256" key="1">
    <source>
        <dbReference type="SAM" id="SignalP"/>
    </source>
</evidence>
<dbReference type="KEGG" id="gim:F1728_11300"/>
<proteinExistence type="predicted"/>
<evidence type="ECO:0000313" key="3">
    <source>
        <dbReference type="Proteomes" id="UP000427281"/>
    </source>
</evidence>
<protein>
    <submittedName>
        <fullName evidence="2">Uncharacterized protein</fullName>
    </submittedName>
</protein>
<feature type="chain" id="PRO_5026133863" evidence="1">
    <location>
        <begin position="28"/>
        <end position="295"/>
    </location>
</feature>
<sequence>MLQTGKRRITWTLLGLLAGGLLVTAQAEDKQQTKARQAKKPAPPAVASDLATATAQTAPTKQIFFPPLTKFEKEFQEKLNETVAAEFVDAALSDVITFYQDSTGINFVIFANVLEEEGLTTDEPVNISVENISLKTALDLILNPLDLSYVADRDVVIITSRSHAEDMLKTRVYPVGDLCQTPIDYLMLESVIKNTSVGRWRTLKSEVTPSQQAGGGFGGGGGIGGGAGDAGGGFFQVSDQNGMNAVLGASLYHDDDGGTVSIVPQSKALVICQTYHAHNAIVELLTQLREARDVN</sequence>
<organism evidence="2 3">
    <name type="scientific">Gimesia benthica</name>
    <dbReference type="NCBI Taxonomy" id="2608982"/>
    <lineage>
        <taxon>Bacteria</taxon>
        <taxon>Pseudomonadati</taxon>
        <taxon>Planctomycetota</taxon>
        <taxon>Planctomycetia</taxon>
        <taxon>Planctomycetales</taxon>
        <taxon>Planctomycetaceae</taxon>
        <taxon>Gimesia</taxon>
    </lineage>
</organism>
<reference evidence="2 3" key="1">
    <citation type="submission" date="2019-09" db="EMBL/GenBank/DDBJ databases">
        <title>Gimesia benthica sp. nov., a novel bacterium isolated from deep-sea water of the Northwest Indian Ocean.</title>
        <authorList>
            <person name="Dai X."/>
        </authorList>
    </citation>
    <scope>NUCLEOTIDE SEQUENCE [LARGE SCALE GENOMIC DNA]</scope>
    <source>
        <strain evidence="2 3">E7</strain>
    </source>
</reference>